<keyword evidence="2" id="KW-1185">Reference proteome</keyword>
<dbReference type="Proteomes" id="UP001060085">
    <property type="component" value="Linkage Group LG03"/>
</dbReference>
<name>A0ACC0BHI5_CATRO</name>
<protein>
    <submittedName>
        <fullName evidence="1">Uncharacterized protein</fullName>
    </submittedName>
</protein>
<proteinExistence type="predicted"/>
<evidence type="ECO:0000313" key="2">
    <source>
        <dbReference type="Proteomes" id="UP001060085"/>
    </source>
</evidence>
<sequence>MFSPLDASWISNGHIALDPKYAVFPTCNPDDDIESKAAYHVSYITHQNVEEFRSIYNMPKNYELIRTFNWERASNPPSECFIMYEEHLKSGEEYIRYFLRATLVAGLSSEATIVLAALVDNPQLPYLLFLLGVVTRADLNHTNRHQRRVEDSNPPKSTGTRIILRTTGALPLTRNASAQVTSVIGPFSQVT</sequence>
<organism evidence="1 2">
    <name type="scientific">Catharanthus roseus</name>
    <name type="common">Madagascar periwinkle</name>
    <name type="synonym">Vinca rosea</name>
    <dbReference type="NCBI Taxonomy" id="4058"/>
    <lineage>
        <taxon>Eukaryota</taxon>
        <taxon>Viridiplantae</taxon>
        <taxon>Streptophyta</taxon>
        <taxon>Embryophyta</taxon>
        <taxon>Tracheophyta</taxon>
        <taxon>Spermatophyta</taxon>
        <taxon>Magnoliopsida</taxon>
        <taxon>eudicotyledons</taxon>
        <taxon>Gunneridae</taxon>
        <taxon>Pentapetalae</taxon>
        <taxon>asterids</taxon>
        <taxon>lamiids</taxon>
        <taxon>Gentianales</taxon>
        <taxon>Apocynaceae</taxon>
        <taxon>Rauvolfioideae</taxon>
        <taxon>Vinceae</taxon>
        <taxon>Catharanthinae</taxon>
        <taxon>Catharanthus</taxon>
    </lineage>
</organism>
<gene>
    <name evidence="1" type="ORF">M9H77_12475</name>
</gene>
<accession>A0ACC0BHI5</accession>
<comment type="caution">
    <text evidence="1">The sequence shown here is derived from an EMBL/GenBank/DDBJ whole genome shotgun (WGS) entry which is preliminary data.</text>
</comment>
<dbReference type="EMBL" id="CM044703">
    <property type="protein sequence ID" value="KAI5672111.1"/>
    <property type="molecule type" value="Genomic_DNA"/>
</dbReference>
<evidence type="ECO:0000313" key="1">
    <source>
        <dbReference type="EMBL" id="KAI5672111.1"/>
    </source>
</evidence>
<reference evidence="2" key="1">
    <citation type="journal article" date="2023" name="Nat. Plants">
        <title>Single-cell RNA sequencing provides a high-resolution roadmap for understanding the multicellular compartmentation of specialized metabolism.</title>
        <authorList>
            <person name="Sun S."/>
            <person name="Shen X."/>
            <person name="Li Y."/>
            <person name="Li Y."/>
            <person name="Wang S."/>
            <person name="Li R."/>
            <person name="Zhang H."/>
            <person name="Shen G."/>
            <person name="Guo B."/>
            <person name="Wei J."/>
            <person name="Xu J."/>
            <person name="St-Pierre B."/>
            <person name="Chen S."/>
            <person name="Sun C."/>
        </authorList>
    </citation>
    <scope>NUCLEOTIDE SEQUENCE [LARGE SCALE GENOMIC DNA]</scope>
</reference>